<name>A0A834HL83_RHYFE</name>
<comment type="caution">
    <text evidence="15">The sequence shown here is derived from an EMBL/GenBank/DDBJ whole genome shotgun (WGS) entry which is preliminary data.</text>
</comment>
<dbReference type="CDD" id="cd03505">
    <property type="entry name" value="Delta9-FADS-like"/>
    <property type="match status" value="1"/>
</dbReference>
<keyword evidence="4 12" id="KW-0812">Transmembrane</keyword>
<feature type="transmembrane region" description="Helical" evidence="13">
    <location>
        <begin position="113"/>
        <end position="133"/>
    </location>
</feature>
<evidence type="ECO:0000256" key="12">
    <source>
        <dbReference type="RuleBase" id="RU000581"/>
    </source>
</evidence>
<keyword evidence="6 13" id="KW-1133">Transmembrane helix</keyword>
<accession>A0A834HL83</accession>
<dbReference type="Pfam" id="PF00487">
    <property type="entry name" value="FA_desaturase"/>
    <property type="match status" value="1"/>
</dbReference>
<protein>
    <recommendedName>
        <fullName evidence="14">Fatty acid desaturase domain-containing protein</fullName>
    </recommendedName>
</protein>
<evidence type="ECO:0000256" key="13">
    <source>
        <dbReference type="SAM" id="Phobius"/>
    </source>
</evidence>
<evidence type="ECO:0000256" key="2">
    <source>
        <dbReference type="ARBA" id="ARBA00009295"/>
    </source>
</evidence>
<evidence type="ECO:0000259" key="14">
    <source>
        <dbReference type="Pfam" id="PF00487"/>
    </source>
</evidence>
<feature type="non-terminal residue" evidence="15">
    <location>
        <position position="299"/>
    </location>
</feature>
<evidence type="ECO:0000313" key="16">
    <source>
        <dbReference type="Proteomes" id="UP000625711"/>
    </source>
</evidence>
<evidence type="ECO:0000256" key="10">
    <source>
        <dbReference type="ARBA" id="ARBA00023136"/>
    </source>
</evidence>
<comment type="cofactor">
    <cofactor evidence="12">
        <name>Fe(2+)</name>
        <dbReference type="ChEBI" id="CHEBI:29033"/>
    </cofactor>
</comment>
<organism evidence="15 16">
    <name type="scientific">Rhynchophorus ferrugineus</name>
    <name type="common">Red palm weevil</name>
    <name type="synonym">Curculio ferrugineus</name>
    <dbReference type="NCBI Taxonomy" id="354439"/>
    <lineage>
        <taxon>Eukaryota</taxon>
        <taxon>Metazoa</taxon>
        <taxon>Ecdysozoa</taxon>
        <taxon>Arthropoda</taxon>
        <taxon>Hexapoda</taxon>
        <taxon>Insecta</taxon>
        <taxon>Pterygota</taxon>
        <taxon>Neoptera</taxon>
        <taxon>Endopterygota</taxon>
        <taxon>Coleoptera</taxon>
        <taxon>Polyphaga</taxon>
        <taxon>Cucujiformia</taxon>
        <taxon>Curculionidae</taxon>
        <taxon>Dryophthorinae</taxon>
        <taxon>Rhynchophorus</taxon>
    </lineage>
</organism>
<keyword evidence="10 13" id="KW-0472">Membrane</keyword>
<evidence type="ECO:0000256" key="1">
    <source>
        <dbReference type="ARBA" id="ARBA00004141"/>
    </source>
</evidence>
<evidence type="ECO:0000256" key="7">
    <source>
        <dbReference type="ARBA" id="ARBA00023002"/>
    </source>
</evidence>
<gene>
    <name evidence="15" type="ORF">GWI33_001330</name>
</gene>
<dbReference type="InterPro" id="IPR015876">
    <property type="entry name" value="Acyl-CoA_DS"/>
</dbReference>
<comment type="domain">
    <text evidence="12">The histidine box domains are involved in binding the catalytic metal ions.</text>
</comment>
<comment type="similarity">
    <text evidence="2 12">Belongs to the fatty acid desaturase type 1 family.</text>
</comment>
<dbReference type="AlphaFoldDB" id="A0A834HL83"/>
<dbReference type="EMBL" id="JAACXV010019968">
    <property type="protein sequence ID" value="KAF7263709.1"/>
    <property type="molecule type" value="Genomic_DNA"/>
</dbReference>
<keyword evidence="5" id="KW-0276">Fatty acid metabolism</keyword>
<evidence type="ECO:0000256" key="3">
    <source>
        <dbReference type="ARBA" id="ARBA00022516"/>
    </source>
</evidence>
<keyword evidence="9" id="KW-0443">Lipid metabolism</keyword>
<dbReference type="PANTHER" id="PTHR11351">
    <property type="entry name" value="ACYL-COA DESATURASE"/>
    <property type="match status" value="1"/>
</dbReference>
<dbReference type="GO" id="GO:0004768">
    <property type="term" value="F:stearoyl-CoA 9-desaturase activity"/>
    <property type="evidence" value="ECO:0007669"/>
    <property type="project" value="TreeGrafter"/>
</dbReference>
<sequence length="299" mass="35080">AVYWPFISIGITAGAHRLWAHRTYKANLPLRIYLMLAHTAAAQNHIYDWVRDHRVHHKYTDTDADPHNATRGFFFSHMGWLLYKKHKDVIEKGKTIDMSDILADPVLRFQIKYYYPLVFVMYFIPVVIPWYFFDSPLWHSFLTSTGRYVFTLHGTWCINSVAHKFGTKPYDKSIRAVDNSVMGPLGLGEGWHNYHHVFPWDYKTGELSGCKSNFTAAFIEFMAKFDWATDLKKASDEMIRKRVYRTGDGTWSKMDILKKCDFSNSEFIDNGESYWGWGDKDMKQEEIQAINKYNHITDL</sequence>
<reference evidence="15" key="1">
    <citation type="submission" date="2020-08" db="EMBL/GenBank/DDBJ databases">
        <title>Genome sequencing and assembly of the red palm weevil Rhynchophorus ferrugineus.</title>
        <authorList>
            <person name="Dias G.B."/>
            <person name="Bergman C.M."/>
            <person name="Manee M."/>
        </authorList>
    </citation>
    <scope>NUCLEOTIDE SEQUENCE</scope>
    <source>
        <strain evidence="15">AA-2017</strain>
        <tissue evidence="15">Whole larva</tissue>
    </source>
</reference>
<dbReference type="OrthoDB" id="10260134at2759"/>
<dbReference type="GO" id="GO:0005506">
    <property type="term" value="F:iron ion binding"/>
    <property type="evidence" value="ECO:0007669"/>
    <property type="project" value="TreeGrafter"/>
</dbReference>
<evidence type="ECO:0000256" key="5">
    <source>
        <dbReference type="ARBA" id="ARBA00022832"/>
    </source>
</evidence>
<evidence type="ECO:0000256" key="6">
    <source>
        <dbReference type="ARBA" id="ARBA00022989"/>
    </source>
</evidence>
<dbReference type="Proteomes" id="UP000625711">
    <property type="component" value="Unassembled WGS sequence"/>
</dbReference>
<proteinExistence type="inferred from homology"/>
<comment type="subcellular location">
    <subcellularLocation>
        <location evidence="1">Membrane</location>
        <topology evidence="1">Multi-pass membrane protein</topology>
    </subcellularLocation>
</comment>
<evidence type="ECO:0000256" key="4">
    <source>
        <dbReference type="ARBA" id="ARBA00022692"/>
    </source>
</evidence>
<evidence type="ECO:0000256" key="9">
    <source>
        <dbReference type="ARBA" id="ARBA00023098"/>
    </source>
</evidence>
<keyword evidence="8" id="KW-0408">Iron</keyword>
<dbReference type="GO" id="GO:0005789">
    <property type="term" value="C:endoplasmic reticulum membrane"/>
    <property type="evidence" value="ECO:0007669"/>
    <property type="project" value="TreeGrafter"/>
</dbReference>
<keyword evidence="11 12" id="KW-0275">Fatty acid biosynthesis</keyword>
<feature type="domain" description="Fatty acid desaturase" evidence="14">
    <location>
        <begin position="4"/>
        <end position="199"/>
    </location>
</feature>
<keyword evidence="7 12" id="KW-0560">Oxidoreductase</keyword>
<keyword evidence="3 12" id="KW-0444">Lipid biosynthesis</keyword>
<dbReference type="GO" id="GO:0006636">
    <property type="term" value="P:unsaturated fatty acid biosynthetic process"/>
    <property type="evidence" value="ECO:0007669"/>
    <property type="project" value="TreeGrafter"/>
</dbReference>
<dbReference type="InterPro" id="IPR005804">
    <property type="entry name" value="FA_desaturase_dom"/>
</dbReference>
<evidence type="ECO:0000256" key="8">
    <source>
        <dbReference type="ARBA" id="ARBA00023004"/>
    </source>
</evidence>
<dbReference type="PANTHER" id="PTHR11351:SF98">
    <property type="entry name" value="RE43130P"/>
    <property type="match status" value="1"/>
</dbReference>
<dbReference type="PRINTS" id="PR00075">
    <property type="entry name" value="FACDDSATRASE"/>
</dbReference>
<evidence type="ECO:0000256" key="11">
    <source>
        <dbReference type="ARBA" id="ARBA00023160"/>
    </source>
</evidence>
<keyword evidence="16" id="KW-1185">Reference proteome</keyword>
<evidence type="ECO:0000313" key="15">
    <source>
        <dbReference type="EMBL" id="KAF7263709.1"/>
    </source>
</evidence>